<dbReference type="AlphaFoldDB" id="A0A8S1SHP9"/>
<protein>
    <submittedName>
        <fullName evidence="1">Uncharacterized protein</fullName>
    </submittedName>
</protein>
<accession>A0A8S1SHP9</accession>
<evidence type="ECO:0000313" key="2">
    <source>
        <dbReference type="Proteomes" id="UP000683925"/>
    </source>
</evidence>
<dbReference type="Proteomes" id="UP000683925">
    <property type="component" value="Unassembled WGS sequence"/>
</dbReference>
<proteinExistence type="predicted"/>
<comment type="caution">
    <text evidence="1">The sequence shown here is derived from an EMBL/GenBank/DDBJ whole genome shotgun (WGS) entry which is preliminary data.</text>
</comment>
<reference evidence="1" key="1">
    <citation type="submission" date="2021-01" db="EMBL/GenBank/DDBJ databases">
        <authorList>
            <consortium name="Genoscope - CEA"/>
            <person name="William W."/>
        </authorList>
    </citation>
    <scope>NUCLEOTIDE SEQUENCE</scope>
</reference>
<name>A0A8S1SHP9_PAROT</name>
<keyword evidence="2" id="KW-1185">Reference proteome</keyword>
<sequence>MSLVKSFEQALKQNDVLSKVLPLLKFINQTIPFPQKHCLINEPRIIRFLLQLHVLIPDTIDMILISLLNIFKHSKEWVDGCFKAIEEYAQLPNQGNGKYVALEFLETVLTEISEPDFDIDDRCYAFIIFLQHAEDEKLVRAVMKKVGQIQQQLGHRMKSANQLNQLIEESNLKQLIKEQLYQNYTKKRFKRIRMNFIIRMLPQNYKRRVAKQERVQNQKCHQWP</sequence>
<gene>
    <name evidence="1" type="ORF">POCTA_138.1.T0100148</name>
</gene>
<evidence type="ECO:0000313" key="1">
    <source>
        <dbReference type="EMBL" id="CAD8138947.1"/>
    </source>
</evidence>
<organism evidence="1 2">
    <name type="scientific">Paramecium octaurelia</name>
    <dbReference type="NCBI Taxonomy" id="43137"/>
    <lineage>
        <taxon>Eukaryota</taxon>
        <taxon>Sar</taxon>
        <taxon>Alveolata</taxon>
        <taxon>Ciliophora</taxon>
        <taxon>Intramacronucleata</taxon>
        <taxon>Oligohymenophorea</taxon>
        <taxon>Peniculida</taxon>
        <taxon>Parameciidae</taxon>
        <taxon>Paramecium</taxon>
    </lineage>
</organism>
<dbReference type="EMBL" id="CAJJDP010000009">
    <property type="protein sequence ID" value="CAD8138947.1"/>
    <property type="molecule type" value="Genomic_DNA"/>
</dbReference>